<dbReference type="PROSITE" id="PS00136">
    <property type="entry name" value="SUBTILASE_ASP"/>
    <property type="match status" value="1"/>
</dbReference>
<accession>A0A371AVV6</accession>
<dbReference type="PANTHER" id="PTHR43806:SF11">
    <property type="entry name" value="CEREVISIN-RELATED"/>
    <property type="match status" value="1"/>
</dbReference>
<feature type="domain" description="Peptidase S8/S53" evidence="6">
    <location>
        <begin position="432"/>
        <end position="552"/>
    </location>
</feature>
<dbReference type="Proteomes" id="UP000255036">
    <property type="component" value="Unassembled WGS sequence"/>
</dbReference>
<evidence type="ECO:0000256" key="5">
    <source>
        <dbReference type="PROSITE-ProRule" id="PRU01240"/>
    </source>
</evidence>
<dbReference type="GO" id="GO:0004252">
    <property type="term" value="F:serine-type endopeptidase activity"/>
    <property type="evidence" value="ECO:0007669"/>
    <property type="project" value="InterPro"/>
</dbReference>
<dbReference type="PIRSF" id="PIRSF037894">
    <property type="entry name" value="Subtilisin_rel_CspABC"/>
    <property type="match status" value="1"/>
</dbReference>
<dbReference type="InterPro" id="IPR017310">
    <property type="entry name" value="Pept_S8A_subtilisin_clostridia"/>
</dbReference>
<dbReference type="InterPro" id="IPR015500">
    <property type="entry name" value="Peptidase_S8_subtilisin-rel"/>
</dbReference>
<dbReference type="PRINTS" id="PR00723">
    <property type="entry name" value="SUBTILISIN"/>
</dbReference>
<dbReference type="PROSITE" id="PS51892">
    <property type="entry name" value="SUBTILASE"/>
    <property type="match status" value="1"/>
</dbReference>
<organism evidence="7 8">
    <name type="scientific">Anaerosacchariphilus polymeriproducens</name>
    <dbReference type="NCBI Taxonomy" id="1812858"/>
    <lineage>
        <taxon>Bacteria</taxon>
        <taxon>Bacillati</taxon>
        <taxon>Bacillota</taxon>
        <taxon>Clostridia</taxon>
        <taxon>Lachnospirales</taxon>
        <taxon>Lachnospiraceae</taxon>
        <taxon>Anaerosacchariphilus</taxon>
    </lineage>
</organism>
<name>A0A371AVV6_9FIRM</name>
<proteinExistence type="inferred from homology"/>
<dbReference type="InterPro" id="IPR036852">
    <property type="entry name" value="Peptidase_S8/S53_dom_sf"/>
</dbReference>
<evidence type="ECO:0000256" key="3">
    <source>
        <dbReference type="ARBA" id="ARBA00022801"/>
    </source>
</evidence>
<evidence type="ECO:0000313" key="8">
    <source>
        <dbReference type="Proteomes" id="UP000255036"/>
    </source>
</evidence>
<dbReference type="Pfam" id="PF00082">
    <property type="entry name" value="Peptidase_S8"/>
    <property type="match status" value="2"/>
</dbReference>
<dbReference type="GO" id="GO:0006508">
    <property type="term" value="P:proteolysis"/>
    <property type="evidence" value="ECO:0007669"/>
    <property type="project" value="UniProtKB-KW"/>
</dbReference>
<dbReference type="Gene3D" id="2.60.120.1290">
    <property type="match status" value="1"/>
</dbReference>
<evidence type="ECO:0000313" key="7">
    <source>
        <dbReference type="EMBL" id="RDU23707.1"/>
    </source>
</evidence>
<dbReference type="EMBL" id="QRCT01000019">
    <property type="protein sequence ID" value="RDU23707.1"/>
    <property type="molecule type" value="Genomic_DNA"/>
</dbReference>
<evidence type="ECO:0000256" key="2">
    <source>
        <dbReference type="ARBA" id="ARBA00022670"/>
    </source>
</evidence>
<keyword evidence="3" id="KW-0378">Hydrolase</keyword>
<keyword evidence="2" id="KW-0645">Protease</keyword>
<dbReference type="CDD" id="cd07478">
    <property type="entry name" value="Peptidases_S8_CspA-like"/>
    <property type="match status" value="1"/>
</dbReference>
<dbReference type="InterPro" id="IPR023827">
    <property type="entry name" value="Peptidase_S8_Asp-AS"/>
</dbReference>
<feature type="domain" description="Peptidase S8/S53" evidence="6">
    <location>
        <begin position="96"/>
        <end position="213"/>
    </location>
</feature>
<comment type="similarity">
    <text evidence="1 5">Belongs to the peptidase S8 family.</text>
</comment>
<dbReference type="InterPro" id="IPR034045">
    <property type="entry name" value="Pep_S8_CspA-like"/>
</dbReference>
<dbReference type="AlphaFoldDB" id="A0A371AVV6"/>
<protein>
    <recommendedName>
        <fullName evidence="6">Peptidase S8/S53 domain-containing protein</fullName>
    </recommendedName>
</protein>
<evidence type="ECO:0000259" key="6">
    <source>
        <dbReference type="Pfam" id="PF00082"/>
    </source>
</evidence>
<sequence length="571" mass="64331">MTQEEKYKIINNDYTDLYIEHNRNEKLLNRFPGATTHIINARYAIAYVPVDILDKNFIRKYGYSTLPRLYGLTSKVALESTRVHRLRAIPGFNLRGKGVLVAIIDTGVDYTNPIFIREDGTSKIIRLWDQTIDSLDHYPKDTFYGTEYSRKQINNAIKSSNPYDIVPSKDEIGHGTMLTGIMAGSEVPSSNFSGVASDADIIVVKLKQAKNNLRDFFFIPYDVPCYQDNDIIWGLEFIIKTANQYNMPCSICIGMGSSQGAHDGRGPLDNEMYFFTIFPHFGFSLSAGNEGNNKRHFFHTTDPSIRYTTVELNIGENEPGFSMELWGGLPNTYSIDMLSPSGEYIPRITESLRFNIEIKFIFEETTIFVDYNLVETNTGDQLILLRFSKPAAGIWRFRVYSRGSEPGSFNIWLPMNGFISNQTYFLNPTPYTTITSPSNTAPPITVTAYNPENDQLYNQASKGFARNGVIKPELTAPGVNLVVPNLSKGFTTASGTGLAAAFTAGITALMLEWGVVNGYYPNISSIQIKKYLIRGARRSRLLHYPNQDWGYGIIDLFNVFNTLRSNFPTKK</sequence>
<gene>
    <name evidence="7" type="ORF">DWV06_07550</name>
</gene>
<dbReference type="Gene3D" id="3.40.50.200">
    <property type="entry name" value="Peptidase S8/S53 domain"/>
    <property type="match status" value="1"/>
</dbReference>
<keyword evidence="8" id="KW-1185">Reference proteome</keyword>
<dbReference type="SUPFAM" id="SSF52743">
    <property type="entry name" value="Subtilisin-like"/>
    <property type="match status" value="1"/>
</dbReference>
<dbReference type="OrthoDB" id="9762689at2"/>
<dbReference type="RefSeq" id="WP_115481576.1">
    <property type="nucleotide sequence ID" value="NZ_QRCT01000019.1"/>
</dbReference>
<evidence type="ECO:0000256" key="4">
    <source>
        <dbReference type="ARBA" id="ARBA00022825"/>
    </source>
</evidence>
<dbReference type="PANTHER" id="PTHR43806">
    <property type="entry name" value="PEPTIDASE S8"/>
    <property type="match status" value="1"/>
</dbReference>
<dbReference type="InterPro" id="IPR050131">
    <property type="entry name" value="Peptidase_S8_subtilisin-like"/>
</dbReference>
<reference evidence="7 8" key="1">
    <citation type="submission" date="2018-07" db="EMBL/GenBank/DDBJ databases">
        <title>Anaerosacharophilus polymeroproducens gen. nov. sp. nov., an anaerobic bacterium isolated from salt field.</title>
        <authorList>
            <person name="Kim W."/>
            <person name="Yang S.-H."/>
            <person name="Oh J."/>
            <person name="Lee J.-H."/>
            <person name="Kwon K.K."/>
        </authorList>
    </citation>
    <scope>NUCLEOTIDE SEQUENCE [LARGE SCALE GENOMIC DNA]</scope>
    <source>
        <strain evidence="7 8">MCWD5</strain>
    </source>
</reference>
<comment type="caution">
    <text evidence="5">Lacks conserved residue(s) required for the propagation of feature annotation.</text>
</comment>
<dbReference type="InterPro" id="IPR000209">
    <property type="entry name" value="Peptidase_S8/S53_dom"/>
</dbReference>
<comment type="caution">
    <text evidence="7">The sequence shown here is derived from an EMBL/GenBank/DDBJ whole genome shotgun (WGS) entry which is preliminary data.</text>
</comment>
<keyword evidence="4" id="KW-0720">Serine protease</keyword>
<evidence type="ECO:0000256" key="1">
    <source>
        <dbReference type="ARBA" id="ARBA00011073"/>
    </source>
</evidence>